<feature type="transmembrane region" description="Helical" evidence="6">
    <location>
        <begin position="285"/>
        <end position="305"/>
    </location>
</feature>
<comment type="subcellular location">
    <subcellularLocation>
        <location evidence="1">Cell membrane</location>
        <topology evidence="1">Multi-pass membrane protein</topology>
    </subcellularLocation>
</comment>
<evidence type="ECO:0000259" key="7">
    <source>
        <dbReference type="PROSITE" id="PS50850"/>
    </source>
</evidence>
<dbReference type="InterPro" id="IPR020846">
    <property type="entry name" value="MFS_dom"/>
</dbReference>
<dbReference type="PANTHER" id="PTHR23504:SF115">
    <property type="entry name" value="MULTIDRUG RESISTANCE PROTEIN 2"/>
    <property type="match status" value="1"/>
</dbReference>
<feature type="transmembrane region" description="Helical" evidence="6">
    <location>
        <begin position="215"/>
        <end position="239"/>
    </location>
</feature>
<evidence type="ECO:0000313" key="8">
    <source>
        <dbReference type="EMBL" id="ASB90658.1"/>
    </source>
</evidence>
<dbReference type="PANTHER" id="PTHR23504">
    <property type="entry name" value="MAJOR FACILITATOR SUPERFAMILY DOMAIN-CONTAINING PROTEIN 10"/>
    <property type="match status" value="1"/>
</dbReference>
<feature type="domain" description="Major facilitator superfamily (MFS) profile" evidence="7">
    <location>
        <begin position="8"/>
        <end position="392"/>
    </location>
</feature>
<dbReference type="InterPro" id="IPR011701">
    <property type="entry name" value="MFS"/>
</dbReference>
<evidence type="ECO:0000256" key="3">
    <source>
        <dbReference type="ARBA" id="ARBA00022692"/>
    </source>
</evidence>
<feature type="transmembrane region" description="Helical" evidence="6">
    <location>
        <begin position="161"/>
        <end position="181"/>
    </location>
</feature>
<dbReference type="Pfam" id="PF07690">
    <property type="entry name" value="MFS_1"/>
    <property type="match status" value="1"/>
</dbReference>
<keyword evidence="9" id="KW-1185">Reference proteome</keyword>
<evidence type="ECO:0000256" key="4">
    <source>
        <dbReference type="ARBA" id="ARBA00022989"/>
    </source>
</evidence>
<dbReference type="Proteomes" id="UP000196877">
    <property type="component" value="Chromosome"/>
</dbReference>
<dbReference type="Gene3D" id="1.20.1250.20">
    <property type="entry name" value="MFS general substrate transporter like domains"/>
    <property type="match status" value="1"/>
</dbReference>
<reference evidence="8 9" key="1">
    <citation type="submission" date="2017-06" db="EMBL/GenBank/DDBJ databases">
        <title>Genome sequence of Bacillus sonorensis strain SRCM101395.</title>
        <authorList>
            <person name="Cho S.H."/>
        </authorList>
    </citation>
    <scope>NUCLEOTIDE SEQUENCE [LARGE SCALE GENOMIC DNA]</scope>
    <source>
        <strain evidence="8 9">SRCM101395</strain>
    </source>
</reference>
<feature type="transmembrane region" description="Helical" evidence="6">
    <location>
        <begin position="368"/>
        <end position="387"/>
    </location>
</feature>
<evidence type="ECO:0000256" key="5">
    <source>
        <dbReference type="ARBA" id="ARBA00023136"/>
    </source>
</evidence>
<feature type="transmembrane region" description="Helical" evidence="6">
    <location>
        <begin position="42"/>
        <end position="62"/>
    </location>
</feature>
<protein>
    <submittedName>
        <fullName evidence="8">Multidrug resistance protein</fullName>
    </submittedName>
</protein>
<evidence type="ECO:0000256" key="2">
    <source>
        <dbReference type="ARBA" id="ARBA00022448"/>
    </source>
</evidence>
<dbReference type="SUPFAM" id="SSF103473">
    <property type="entry name" value="MFS general substrate transporter"/>
    <property type="match status" value="1"/>
</dbReference>
<keyword evidence="3 6" id="KW-0812">Transmembrane</keyword>
<keyword evidence="5 6" id="KW-0472">Membrane</keyword>
<dbReference type="InterPro" id="IPR036259">
    <property type="entry name" value="MFS_trans_sf"/>
</dbReference>
<keyword evidence="2" id="KW-0813">Transport</keyword>
<accession>A0ABN5AIV0</accession>
<evidence type="ECO:0000313" key="9">
    <source>
        <dbReference type="Proteomes" id="UP000196877"/>
    </source>
</evidence>
<evidence type="ECO:0000256" key="6">
    <source>
        <dbReference type="SAM" id="Phobius"/>
    </source>
</evidence>
<dbReference type="InterPro" id="IPR001958">
    <property type="entry name" value="Tet-R_TetA/multi-R_MdtG-like"/>
</dbReference>
<dbReference type="CDD" id="cd17325">
    <property type="entry name" value="MFS_MdtG_SLC18_like"/>
    <property type="match status" value="1"/>
</dbReference>
<dbReference type="EMBL" id="CP021920">
    <property type="protein sequence ID" value="ASB90658.1"/>
    <property type="molecule type" value="Genomic_DNA"/>
</dbReference>
<evidence type="ECO:0000256" key="1">
    <source>
        <dbReference type="ARBA" id="ARBA00004651"/>
    </source>
</evidence>
<feature type="transmembrane region" description="Helical" evidence="6">
    <location>
        <begin position="311"/>
        <end position="328"/>
    </location>
</feature>
<proteinExistence type="predicted"/>
<feature type="transmembrane region" description="Helical" evidence="6">
    <location>
        <begin position="103"/>
        <end position="121"/>
    </location>
</feature>
<feature type="transmembrane region" description="Helical" evidence="6">
    <location>
        <begin position="340"/>
        <end position="362"/>
    </location>
</feature>
<dbReference type="PROSITE" id="PS50850">
    <property type="entry name" value="MFS"/>
    <property type="match status" value="1"/>
</dbReference>
<sequence length="400" mass="42879">MHMKKMARLYILMLNVFIVMLGIGLIIPLMPTFIEKFGASGGTLGLLIAASGVTQLLFSPVAGEMTDKYGRRKMIILGIGAFAVSQLIFAWAGHLWLLFVSRLLGGAGAAFLVPAMFAYIADITSEKDRSKGMGLISAAMSLGFVIGPGAGGYLVAFGLSFPFYVSAGLACLATVLSLFVLPETLSKEKMLEKRQSAERREPLLKQMARALKSPYAFLLILVFVLNFGIMNFEAVFSLYVDHKHGFTPGDIAFVITAASLIGVFVQAVALGMLTNRFGEKRLMNITLIGSAAALLVCSLAGSYWLVFGATIVFFMLTSILRPAINTLISKMAGDEQGFAAGMNNAFMSLANIVGPAIAGLLFDVNVEIPYMFGAAVLVLSFFAAVSWGRKKQTSAIPEKV</sequence>
<dbReference type="PRINTS" id="PR01035">
    <property type="entry name" value="TCRTETA"/>
</dbReference>
<organism evidence="8 9">
    <name type="scientific">Bacillus sonorensis</name>
    <dbReference type="NCBI Taxonomy" id="119858"/>
    <lineage>
        <taxon>Bacteria</taxon>
        <taxon>Bacillati</taxon>
        <taxon>Bacillota</taxon>
        <taxon>Bacilli</taxon>
        <taxon>Bacillales</taxon>
        <taxon>Bacillaceae</taxon>
        <taxon>Bacillus</taxon>
    </lineage>
</organism>
<feature type="transmembrane region" description="Helical" evidence="6">
    <location>
        <begin position="9"/>
        <end position="30"/>
    </location>
</feature>
<feature type="transmembrane region" description="Helical" evidence="6">
    <location>
        <begin position="251"/>
        <end position="273"/>
    </location>
</feature>
<name>A0ABN5AIV0_9BACI</name>
<feature type="transmembrane region" description="Helical" evidence="6">
    <location>
        <begin position="74"/>
        <end position="97"/>
    </location>
</feature>
<keyword evidence="4 6" id="KW-1133">Transmembrane helix</keyword>
<feature type="transmembrane region" description="Helical" evidence="6">
    <location>
        <begin position="133"/>
        <end position="155"/>
    </location>
</feature>
<gene>
    <name evidence="8" type="ORF">S101395_04156</name>
</gene>